<dbReference type="KEGG" id="bcai:K788_0002428"/>
<protein>
    <submittedName>
        <fullName evidence="1">Uncharacterized protein</fullName>
    </submittedName>
</protein>
<dbReference type="PROSITE" id="PS51257">
    <property type="entry name" value="PROKAR_LIPOPROTEIN"/>
    <property type="match status" value="1"/>
</dbReference>
<organism evidence="1 2">
    <name type="scientific">Paraburkholderia caribensis MBA4</name>
    <dbReference type="NCBI Taxonomy" id="1323664"/>
    <lineage>
        <taxon>Bacteria</taxon>
        <taxon>Pseudomonadati</taxon>
        <taxon>Pseudomonadota</taxon>
        <taxon>Betaproteobacteria</taxon>
        <taxon>Burkholderiales</taxon>
        <taxon>Burkholderiaceae</taxon>
        <taxon>Paraburkholderia</taxon>
    </lineage>
</organism>
<evidence type="ECO:0000313" key="2">
    <source>
        <dbReference type="Proteomes" id="UP000019146"/>
    </source>
</evidence>
<reference evidence="1 2" key="1">
    <citation type="journal article" date="2014" name="Genome Announc.">
        <title>Draft Genome Sequence of the Haloacid-Degrading Burkholderia caribensis Strain MBA4.</title>
        <authorList>
            <person name="Pan Y."/>
            <person name="Kong K.F."/>
            <person name="Tsang J.S."/>
        </authorList>
    </citation>
    <scope>NUCLEOTIDE SEQUENCE [LARGE SCALE GENOMIC DNA]</scope>
    <source>
        <strain evidence="1 2">MBA4</strain>
    </source>
</reference>
<gene>
    <name evidence="1" type="ORF">K788_0002428</name>
</gene>
<accession>A0A0P0R9G9</accession>
<dbReference type="Proteomes" id="UP000019146">
    <property type="component" value="Chromosome 1"/>
</dbReference>
<dbReference type="EMBL" id="CP012746">
    <property type="protein sequence ID" value="ALL64924.1"/>
    <property type="molecule type" value="Genomic_DNA"/>
</dbReference>
<proteinExistence type="predicted"/>
<dbReference type="AlphaFoldDB" id="A0A0P0R9G9"/>
<evidence type="ECO:0000313" key="1">
    <source>
        <dbReference type="EMBL" id="ALL64924.1"/>
    </source>
</evidence>
<name>A0A0P0R9G9_9BURK</name>
<sequence length="56" mass="6693">MRSKRATPPRARARRIQPIPVWTLSCKTSCTARRDVSRGHALIRRHARERQMTRRR</sequence>